<dbReference type="EMBL" id="JACHJK010000022">
    <property type="protein sequence ID" value="MBB5932125.1"/>
    <property type="molecule type" value="Genomic_DNA"/>
</dbReference>
<name>A0A7W9Q231_9ACTN</name>
<dbReference type="Proteomes" id="UP000585836">
    <property type="component" value="Unassembled WGS sequence"/>
</dbReference>
<gene>
    <name evidence="2" type="ORF">FHS34_007634</name>
</gene>
<reference evidence="2 3" key="1">
    <citation type="submission" date="2020-08" db="EMBL/GenBank/DDBJ databases">
        <title>Genomic Encyclopedia of Type Strains, Phase III (KMG-III): the genomes of soil and plant-associated and newly described type strains.</title>
        <authorList>
            <person name="Whitman W."/>
        </authorList>
    </citation>
    <scope>NUCLEOTIDE SEQUENCE [LARGE SCALE GENOMIC DNA]</scope>
    <source>
        <strain evidence="2 3">CECT 3313</strain>
    </source>
</reference>
<keyword evidence="3" id="KW-1185">Reference proteome</keyword>
<accession>A0A7W9Q231</accession>
<protein>
    <submittedName>
        <fullName evidence="2">Uncharacterized protein</fullName>
    </submittedName>
</protein>
<dbReference type="AlphaFoldDB" id="A0A7W9Q231"/>
<comment type="caution">
    <text evidence="2">The sequence shown here is derived from an EMBL/GenBank/DDBJ whole genome shotgun (WGS) entry which is preliminary data.</text>
</comment>
<organism evidence="2 3">
    <name type="scientific">Streptomyces echinatus</name>
    <dbReference type="NCBI Taxonomy" id="67293"/>
    <lineage>
        <taxon>Bacteria</taxon>
        <taxon>Bacillati</taxon>
        <taxon>Actinomycetota</taxon>
        <taxon>Actinomycetes</taxon>
        <taxon>Kitasatosporales</taxon>
        <taxon>Streptomycetaceae</taxon>
        <taxon>Streptomyces</taxon>
    </lineage>
</organism>
<sequence length="30" mass="3111">MVLPRLRGERRERAPAAGVRGSAFGSGAKG</sequence>
<evidence type="ECO:0000313" key="3">
    <source>
        <dbReference type="Proteomes" id="UP000585836"/>
    </source>
</evidence>
<evidence type="ECO:0000313" key="2">
    <source>
        <dbReference type="EMBL" id="MBB5932125.1"/>
    </source>
</evidence>
<evidence type="ECO:0000256" key="1">
    <source>
        <dbReference type="SAM" id="MobiDB-lite"/>
    </source>
</evidence>
<feature type="region of interest" description="Disordered" evidence="1">
    <location>
        <begin position="1"/>
        <end position="30"/>
    </location>
</feature>
<feature type="compositionally biased region" description="Basic and acidic residues" evidence="1">
    <location>
        <begin position="1"/>
        <end position="14"/>
    </location>
</feature>
<proteinExistence type="predicted"/>